<feature type="non-terminal residue" evidence="1">
    <location>
        <position position="79"/>
    </location>
</feature>
<protein>
    <submittedName>
        <fullName evidence="1">Uncharacterized protein</fullName>
    </submittedName>
</protein>
<proteinExistence type="predicted"/>
<keyword evidence="2" id="KW-1185">Reference proteome</keyword>
<gene>
    <name evidence="1" type="ORF">NTEN_LOCUS10041</name>
</gene>
<dbReference type="Proteomes" id="UP000479000">
    <property type="component" value="Unassembled WGS sequence"/>
</dbReference>
<organism evidence="1 2">
    <name type="scientific">Nesidiocoris tenuis</name>
    <dbReference type="NCBI Taxonomy" id="355587"/>
    <lineage>
        <taxon>Eukaryota</taxon>
        <taxon>Metazoa</taxon>
        <taxon>Ecdysozoa</taxon>
        <taxon>Arthropoda</taxon>
        <taxon>Hexapoda</taxon>
        <taxon>Insecta</taxon>
        <taxon>Pterygota</taxon>
        <taxon>Neoptera</taxon>
        <taxon>Paraneoptera</taxon>
        <taxon>Hemiptera</taxon>
        <taxon>Heteroptera</taxon>
        <taxon>Panheteroptera</taxon>
        <taxon>Cimicomorpha</taxon>
        <taxon>Miridae</taxon>
        <taxon>Dicyphina</taxon>
        <taxon>Nesidiocoris</taxon>
    </lineage>
</organism>
<dbReference type="EMBL" id="CADCXU010015103">
    <property type="protein sequence ID" value="CAB0004564.1"/>
    <property type="molecule type" value="Genomic_DNA"/>
</dbReference>
<evidence type="ECO:0000313" key="2">
    <source>
        <dbReference type="Proteomes" id="UP000479000"/>
    </source>
</evidence>
<reference evidence="1 2" key="1">
    <citation type="submission" date="2020-02" db="EMBL/GenBank/DDBJ databases">
        <authorList>
            <person name="Ferguson B K."/>
        </authorList>
    </citation>
    <scope>NUCLEOTIDE SEQUENCE [LARGE SCALE GENOMIC DNA]</scope>
</reference>
<dbReference type="AlphaFoldDB" id="A0A6H5GKP2"/>
<sequence length="79" mass="9084">MEYLSASQYPPIARISIHEYHRVSQYYAVSQYHGRSAVSRSRNMPQYNGGFQYQGVSQPSKFKFRGNGKLIVLPSEILL</sequence>
<evidence type="ECO:0000313" key="1">
    <source>
        <dbReference type="EMBL" id="CAB0004564.1"/>
    </source>
</evidence>
<name>A0A6H5GKP2_9HEMI</name>
<accession>A0A6H5GKP2</accession>